<dbReference type="PROSITE" id="PS51205">
    <property type="entry name" value="VPS9"/>
    <property type="match status" value="1"/>
</dbReference>
<feature type="transmembrane region" description="Helical" evidence="1">
    <location>
        <begin position="81"/>
        <end position="98"/>
    </location>
</feature>
<name>A0A098GIM1_LEGMI</name>
<proteinExistence type="predicted"/>
<dbReference type="AlphaFoldDB" id="A0A098GIM1"/>
<dbReference type="InterPro" id="IPR003123">
    <property type="entry name" value="VPS9"/>
</dbReference>
<dbReference type="PATRIC" id="fig|451.8.peg.2694"/>
<keyword evidence="1" id="KW-1133">Transmembrane helix</keyword>
<organism evidence="3 5">
    <name type="scientific">Legionella micdadei</name>
    <name type="common">Tatlockia micdadei</name>
    <dbReference type="NCBI Taxonomy" id="451"/>
    <lineage>
        <taxon>Bacteria</taxon>
        <taxon>Pseudomonadati</taxon>
        <taxon>Pseudomonadota</taxon>
        <taxon>Gammaproteobacteria</taxon>
        <taxon>Legionellales</taxon>
        <taxon>Legionellaceae</taxon>
        <taxon>Legionella</taxon>
    </lineage>
</organism>
<dbReference type="EMBL" id="LN614830">
    <property type="protein sequence ID" value="CEG61825.1"/>
    <property type="molecule type" value="Genomic_DNA"/>
</dbReference>
<reference evidence="5" key="1">
    <citation type="submission" date="2014-09" db="EMBL/GenBank/DDBJ databases">
        <authorList>
            <person name="Gomez-Valero L."/>
        </authorList>
    </citation>
    <scope>NUCLEOTIDE SEQUENCE [LARGE SCALE GENOMIC DNA]</scope>
    <source>
        <strain evidence="5">ATCC33218</strain>
    </source>
</reference>
<accession>A0A098GIM1</accession>
<sequence>MMNTQEYVDALRDGNYFKALELTHYISQKYAQIKEPIGADELLQLGGYELSLTDINENDISAINFLYNYIQYHNQLANGELGYTLITYLSLISIVLSIKRDRDFRTTVDSVSIANLIQFQGFLSDNSDFSKLVERNMGESEWMDRMLVPLNEDGLLKQIAAMADPVFANFYKSVQQMQEKLKVDKIYFSCPLVHGVAQAKSLKETVKTFRLRLLEKLRLEGIEVDNHGELIPSQEPTPRQLKIIKRYNAVHVLYQELQDKIALGSTDREMILGIVEICTHNQAGWFERHFSQKFTDVLSGGLKPLCRTFFSKEAQYRREMDEIAQIRPG</sequence>
<dbReference type="EMBL" id="FMVN01000005">
    <property type="protein sequence ID" value="SCY24731.1"/>
    <property type="molecule type" value="Genomic_DNA"/>
</dbReference>
<dbReference type="Proteomes" id="UP000182998">
    <property type="component" value="Unassembled WGS sequence"/>
</dbReference>
<gene>
    <name evidence="3" type="ORF">LMI_2564</name>
    <name evidence="4" type="ORF">SAMN02982997_01201</name>
</gene>
<evidence type="ECO:0000256" key="1">
    <source>
        <dbReference type="SAM" id="Phobius"/>
    </source>
</evidence>
<evidence type="ECO:0000313" key="3">
    <source>
        <dbReference type="EMBL" id="CEG61825.1"/>
    </source>
</evidence>
<dbReference type="HOGENOM" id="CLU_844483_0_0_6"/>
<keyword evidence="1" id="KW-0812">Transmembrane</keyword>
<dbReference type="OrthoDB" id="5634360at2"/>
<reference evidence="4 6" key="3">
    <citation type="submission" date="2016-10" db="EMBL/GenBank/DDBJ databases">
        <authorList>
            <person name="Varghese N."/>
            <person name="Submissions S."/>
        </authorList>
    </citation>
    <scope>NUCLEOTIDE SEQUENCE [LARGE SCALE GENOMIC DNA]</scope>
    <source>
        <strain evidence="4 6">ATCC 33218</strain>
    </source>
</reference>
<evidence type="ECO:0000313" key="6">
    <source>
        <dbReference type="Proteomes" id="UP000182998"/>
    </source>
</evidence>
<evidence type="ECO:0000313" key="4">
    <source>
        <dbReference type="EMBL" id="SCY24731.1"/>
    </source>
</evidence>
<evidence type="ECO:0000313" key="5">
    <source>
        <dbReference type="Proteomes" id="UP000032414"/>
    </source>
</evidence>
<keyword evidence="1" id="KW-0472">Membrane</keyword>
<dbReference type="InterPro" id="IPR054178">
    <property type="entry name" value="Lpg0393-like_VPS9"/>
</dbReference>
<dbReference type="Proteomes" id="UP000032414">
    <property type="component" value="Chromosome I"/>
</dbReference>
<keyword evidence="6" id="KW-1185">Reference proteome</keyword>
<dbReference type="KEGG" id="tmc:LMI_2564"/>
<feature type="domain" description="VPS9" evidence="2">
    <location>
        <begin position="1"/>
        <end position="104"/>
    </location>
</feature>
<protein>
    <recommendedName>
        <fullName evidence="2">VPS9 domain-containing protein</fullName>
    </recommendedName>
</protein>
<reference evidence="3" key="2">
    <citation type="submission" date="2014-09" db="EMBL/GenBank/DDBJ databases">
        <authorList>
            <person name="GOMEZ-VALERO Laura"/>
        </authorList>
    </citation>
    <scope>NUCLEOTIDE SEQUENCE</scope>
    <source>
        <strain evidence="3">ATCC33218</strain>
    </source>
</reference>
<dbReference type="Pfam" id="PF22035">
    <property type="entry name" value="Lpg0393_VPS9"/>
    <property type="match status" value="1"/>
</dbReference>
<dbReference type="RefSeq" id="WP_143000993.1">
    <property type="nucleotide sequence ID" value="NZ_CP020614.1"/>
</dbReference>
<evidence type="ECO:0000259" key="2">
    <source>
        <dbReference type="PROSITE" id="PS51205"/>
    </source>
</evidence>